<keyword evidence="3" id="KW-1185">Reference proteome</keyword>
<name>G8TUL3_SULAD</name>
<accession>G8TUL3</accession>
<dbReference type="InterPro" id="IPR045792">
    <property type="entry name" value="DUF6036"/>
</dbReference>
<sequence length="179" mass="20835">MFLTTPDGIYQVLKTFDDHPLWPPDAKAVMIVVGEAALAFYHATTIDETDDLDGILWASSIAVEYVLRMAESTGISFRAGHVMWLPWDWNERIQWSGWDFQHLQVGWLYPYDWVISKLGRGLDHDAAHIMRMAPSLDPEMMYHRVRQALPDYIGDDRRVRGNWRDLVDAMGWPSSWREI</sequence>
<evidence type="ECO:0000313" key="3">
    <source>
        <dbReference type="Proteomes" id="UP000005439"/>
    </source>
</evidence>
<dbReference type="Proteomes" id="UP000005439">
    <property type="component" value="Chromosome"/>
</dbReference>
<dbReference type="HOGENOM" id="CLU_1502715_0_0_9"/>
<evidence type="ECO:0000259" key="1">
    <source>
        <dbReference type="Pfam" id="PF19502"/>
    </source>
</evidence>
<proteinExistence type="predicted"/>
<dbReference type="KEGG" id="sap:Sulac_1160"/>
<reference evidence="3" key="1">
    <citation type="submission" date="2011-12" db="EMBL/GenBank/DDBJ databases">
        <title>The complete genome of chromosome of Sulfobacillus acidophilus DSM 10332.</title>
        <authorList>
            <person name="Lucas S."/>
            <person name="Han J."/>
            <person name="Lapidus A."/>
            <person name="Bruce D."/>
            <person name="Goodwin L."/>
            <person name="Pitluck S."/>
            <person name="Peters L."/>
            <person name="Kyrpides N."/>
            <person name="Mavromatis K."/>
            <person name="Ivanova N."/>
            <person name="Mikhailova N."/>
            <person name="Chertkov O."/>
            <person name="Saunders E."/>
            <person name="Detter J.C."/>
            <person name="Tapia R."/>
            <person name="Han C."/>
            <person name="Land M."/>
            <person name="Hauser L."/>
            <person name="Markowitz V."/>
            <person name="Cheng J.-F."/>
            <person name="Hugenholtz P."/>
            <person name="Woyke T."/>
            <person name="Wu D."/>
            <person name="Pukall R."/>
            <person name="Gehrich-Schroeter G."/>
            <person name="Schneider S."/>
            <person name="Klenk H.-P."/>
            <person name="Eisen J.A."/>
        </authorList>
    </citation>
    <scope>NUCLEOTIDE SEQUENCE [LARGE SCALE GENOMIC DNA]</scope>
    <source>
        <strain evidence="3">ATCC 700253 / DSM 10332 / NAL</strain>
    </source>
</reference>
<reference evidence="2 3" key="2">
    <citation type="journal article" date="2012" name="Stand. Genomic Sci.">
        <title>Complete genome sequence of the moderately thermophilic mineral-sulfide-oxidizing firmicute Sulfobacillus acidophilus type strain (NAL(T)).</title>
        <authorList>
            <person name="Anderson I."/>
            <person name="Chertkov O."/>
            <person name="Chen A."/>
            <person name="Saunders E."/>
            <person name="Lapidus A."/>
            <person name="Nolan M."/>
            <person name="Lucas S."/>
            <person name="Hammon N."/>
            <person name="Deshpande S."/>
            <person name="Cheng J.F."/>
            <person name="Han C."/>
            <person name="Tapia R."/>
            <person name="Goodwin L.A."/>
            <person name="Pitluck S."/>
            <person name="Liolios K."/>
            <person name="Pagani I."/>
            <person name="Ivanova N."/>
            <person name="Mikhailova N."/>
            <person name="Pati A."/>
            <person name="Palaniappan K."/>
            <person name="Land M."/>
            <person name="Pan C."/>
            <person name="Rohde M."/>
            <person name="Pukall R."/>
            <person name="Goker M."/>
            <person name="Detter J.C."/>
            <person name="Woyke T."/>
            <person name="Bristow J."/>
            <person name="Eisen J.A."/>
            <person name="Markowitz V."/>
            <person name="Hugenholtz P."/>
            <person name="Kyrpides N.C."/>
            <person name="Klenk H.P."/>
            <person name="Mavromatis K."/>
        </authorList>
    </citation>
    <scope>NUCLEOTIDE SEQUENCE [LARGE SCALE GENOMIC DNA]</scope>
    <source>
        <strain evidence="3">ATCC 700253 / DSM 10332 / NAL</strain>
    </source>
</reference>
<dbReference type="EMBL" id="CP003179">
    <property type="protein sequence ID" value="AEW04660.1"/>
    <property type="molecule type" value="Genomic_DNA"/>
</dbReference>
<dbReference type="Pfam" id="PF19502">
    <property type="entry name" value="DUF6036"/>
    <property type="match status" value="1"/>
</dbReference>
<gene>
    <name evidence="2" type="ordered locus">Sulac_1160</name>
</gene>
<organism evidence="2 3">
    <name type="scientific">Sulfobacillus acidophilus (strain ATCC 700253 / DSM 10332 / NAL)</name>
    <dbReference type="NCBI Taxonomy" id="679936"/>
    <lineage>
        <taxon>Bacteria</taxon>
        <taxon>Bacillati</taxon>
        <taxon>Bacillota</taxon>
        <taxon>Clostridia</taxon>
        <taxon>Eubacteriales</taxon>
        <taxon>Clostridiales Family XVII. Incertae Sedis</taxon>
        <taxon>Sulfobacillus</taxon>
    </lineage>
</organism>
<protein>
    <recommendedName>
        <fullName evidence="1">DUF6036 domain-containing protein</fullName>
    </recommendedName>
</protein>
<evidence type="ECO:0000313" key="2">
    <source>
        <dbReference type="EMBL" id="AEW04660.1"/>
    </source>
</evidence>
<dbReference type="PATRIC" id="fig|679936.5.peg.1219"/>
<dbReference type="STRING" id="679936.Sulac_1160"/>
<feature type="domain" description="DUF6036" evidence="1">
    <location>
        <begin position="25"/>
        <end position="159"/>
    </location>
</feature>
<dbReference type="AlphaFoldDB" id="G8TUL3"/>